<sequence>MFGTLVLFLCFAVLALLLKLPWLATIFSIAAIVYVLGCVLRKGASASKAVAKKSAGKIKGELKKVAEAQTSYPQAVIAETLKETGRKAGEATFDEYGVWSSGETSKAFRAKLGKSTKNFINKFLSLFK</sequence>
<keyword evidence="1" id="KW-0812">Transmembrane</keyword>
<evidence type="ECO:0000313" key="3">
    <source>
        <dbReference type="Proteomes" id="UP000277633"/>
    </source>
</evidence>
<organism evidence="2 3">
    <name type="scientific">Candidatus Iainarchaeum sp</name>
    <dbReference type="NCBI Taxonomy" id="3101447"/>
    <lineage>
        <taxon>Archaea</taxon>
        <taxon>Candidatus Iainarchaeota</taxon>
        <taxon>Candidatus Iainarchaeia</taxon>
        <taxon>Candidatus Iainarchaeales</taxon>
        <taxon>Candidatus Iainarchaeaceae</taxon>
        <taxon>Candidatus Iainarchaeum</taxon>
    </lineage>
</organism>
<evidence type="ECO:0000313" key="2">
    <source>
        <dbReference type="EMBL" id="RLG69432.1"/>
    </source>
</evidence>
<protein>
    <submittedName>
        <fullName evidence="2">Uncharacterized protein</fullName>
    </submittedName>
</protein>
<keyword evidence="1" id="KW-1133">Transmembrane helix</keyword>
<dbReference type="AlphaFoldDB" id="A0A497JF99"/>
<dbReference type="EMBL" id="QMWO01000079">
    <property type="protein sequence ID" value="RLG69432.1"/>
    <property type="molecule type" value="Genomic_DNA"/>
</dbReference>
<comment type="caution">
    <text evidence="2">The sequence shown here is derived from an EMBL/GenBank/DDBJ whole genome shotgun (WGS) entry which is preliminary data.</text>
</comment>
<name>A0A497JF99_9ARCH</name>
<gene>
    <name evidence="2" type="ORF">DRO07_02365</name>
</gene>
<feature type="transmembrane region" description="Helical" evidence="1">
    <location>
        <begin position="25"/>
        <end position="44"/>
    </location>
</feature>
<reference evidence="2 3" key="1">
    <citation type="submission" date="2018-06" db="EMBL/GenBank/DDBJ databases">
        <title>Extensive metabolic versatility and redundancy in microbially diverse, dynamic hydrothermal sediments.</title>
        <authorList>
            <person name="Dombrowski N."/>
            <person name="Teske A."/>
            <person name="Baker B.J."/>
        </authorList>
    </citation>
    <scope>NUCLEOTIDE SEQUENCE [LARGE SCALE GENOMIC DNA]</scope>
    <source>
        <strain evidence="2">B9_G13</strain>
    </source>
</reference>
<dbReference type="Proteomes" id="UP000277633">
    <property type="component" value="Unassembled WGS sequence"/>
</dbReference>
<keyword evidence="1" id="KW-0472">Membrane</keyword>
<evidence type="ECO:0000256" key="1">
    <source>
        <dbReference type="SAM" id="Phobius"/>
    </source>
</evidence>
<accession>A0A497JF99</accession>
<proteinExistence type="predicted"/>